<dbReference type="Proteomes" id="UP000186817">
    <property type="component" value="Unassembled WGS sequence"/>
</dbReference>
<evidence type="ECO:0000313" key="2">
    <source>
        <dbReference type="EMBL" id="OLP95558.1"/>
    </source>
</evidence>
<proteinExistence type="predicted"/>
<protein>
    <submittedName>
        <fullName evidence="2">Uncharacterized protein</fullName>
    </submittedName>
</protein>
<dbReference type="OrthoDB" id="406633at2759"/>
<comment type="caution">
    <text evidence="2">The sequence shown here is derived from an EMBL/GenBank/DDBJ whole genome shotgun (WGS) entry which is preliminary data.</text>
</comment>
<accession>A0A1Q9DK70</accession>
<feature type="signal peptide" evidence="1">
    <location>
        <begin position="1"/>
        <end position="26"/>
    </location>
</feature>
<sequence length="3760" mass="400113">MPAWLWALYLASFRLLVVQCSTSVLSDEPWRPTVSKSIQKSANRSKWRHAEHVLRWRRRLQETTTLSTQTFPGFNTKRSELCVGQGQSVLQEERPLSSTSLSLCSYCRGPDIDPCIYDVSECFGISQGSSCRVRCKAPYLGASSIALCPASGISGEEANLSFRLPNCVAALEQDKVSCPNPATIPSGYLQVQETGQWTCRDGYYGEAVRECTLLRVGDACVLQAVFSGCLPLLPCRRPDPASDFQDAVSDVPSCGFNTSGCENVQPGASCQIHCQEPFMGNSVTAACPSTNTDPDAQLIYTRPQCQKRCPSSAIQEVGPGYNYDFDRDRWSCAEGFTGQAVKLCEIDDQCGRNVSLTGCAELRPCQAPTLDSCRYDWSSCGDLAPGTSCRIACRTPFEGEGFPATCWANNSDPMAPLNFEVPWCNLNCPDPLPLPEGYTRQATGYRCDVGYTGIVDRSCSVVPEDCSWEVTMTGCDKLVSCKALPEPEDRCQFDVEDCQRPVPLGQSCETRCREPYIGLSSQSKCPTRNTDPERTVDFLPPSCAVPDCPEPVPRGYAKTENGWQCAPGYGGTVLSSCTTCGRLVLRGCTPAIPCKPVEVEDPCRYNTTDCSTPIGAGESCMITCGNAYQGEPTFATCPADNVDPERQADIERLPGCSLYCGDPDPLPEGYVMQVDFGGGRRFECAAGYIGQAESECLLLDGCTTTLQLSGCLKLQPCLPLQLQLPHSDRYEIEGCDSVQPGQSCLVRCSDPWTGPEALVRCPENNLDPNQPLIVPEDWYLDRHGVMYNSLWPPKCSLRCDSLSPGYEKVLGGRWRCAPGFIGEAVTKSCYQRGACDQAVSLEGCRELLPCTIPGLDACKYDVSDCGGFQRGTSCEVKCRAPFNGTARIMHCPQNNTELEGGLIGELPDCEIEECMDPVPIPANYEPIDAAAGLWSCAAGYTGLAQKQCVAELTEEPENRLKQDRYNQYGMLQPECAVRGFLEGCVVAEPCAQFVIEDTCMFAASSCNAQIVEGRLVIAALQPGESCEVSCKAPYQAQSSLVQCPSTNTNVTTPPDWTPPECELGCPNVPPPPGYVHDSFDGSPDSLDWNATDELEVGDWTCAEGFTGNALRTCRLLSGCSSETIFSGCSRLLPCRPFLTQACGVNDPKLQIQESACARALMPGESCTITCGEGHVGGPFMASCPAENTRPGRQLDFASGPPICERIFPEGGCYDPVQPPPGYVRPSNTSNWTCAEGFVGSAQEVCEQPTGDCGSELQLRGCIEQQPCKLLELDSCYFEAIGCAGLMGGESCQIHCRSPSIGTPVWATCPVENVDPDQEPTFTPPVCSIPDCDLPDEFPAGYEMQEDIQNGTIFCADKFAGRPEVTCVFEEDCSTGARLSGCLPLQACAGPANLDACRHSINLCLDGPLLDVPGGNDGFQTVKPGGECQVSCRGLFVGTATVGRCPLNNTDPSQPLIYDPPLACECPDDLSPWPEGYNQTGVISNDGPEQEGSWYCEEGYGGVPQVMCAVDAGCQPELMFEGCATLQTCKPMNLTVPQCQYDISNCTSRLDGGETCEVLCRLPAVGDGVVAFCPDDNTVPDQELMATELDPVTGATIYRPFQFPLCETPSFCPDPDPLPDGYVRTGTEGGAAEENYACAEGYSASPRVKRTCVMSNSSEPLSACLLEPLFEGCPPIVNCSGIDERMIDTCRYDVSNCPEFFEPGSTCEVSCREPFYIGTGAALATCPTDNTDPEKQIEFPADLVCTKACPEPDPVPAGYEKVNGEWRCAAGYLGSAIAECFVDSIFSSSTRAVVCVGRVELTGCDPMASCQPPTLDLCIYDVSDCIDVIGGTNCSIRCRSPPYEGTPTNASCPYGNLDPFRVVDFEPPSCELRCPVQEVLPDGYNYSNGSYVCLDSWFGSATAECVANEEDCSFGVVLSGCGQSSPCVGVMSNTTGGCYFDVSPQACLAEDPTFPQANFGRGPGGSCTVSCRPPCSAPEGEQTLICPASNLNAQLPLQGILPTCSFDCDPTDRNGGYVKGADGEWLCAQGFAGEVVHLCMAGEVCADQLTLTGCAPQQPCLPPIIDDTPCIFDVSECEGVPAGGSCFVRCAAPYYLGSIRPASCSINNTRVDGRAELSVRPVCTWNPAESCPDPPVSPAGYTFDDQTGVWICAPGYVGTAIRQCALRLASPNSAQCIPEASFLGCLPLTPCIEPIVRDCTYNTTAAANLTPGSTGLIYCNVPYDGVPGIAQCPIDNNQEGQEPPYVLPDCFHACPPTAGDPVPPGFSWQPEPKEWVCDNGYRSPAEVNCTTNIACEWKLDFGGCEKLEPCADLNMTSCVVDGDACVDMNYGDTCTLSCRAPFFVGVSTIASCPSDNIEMGRELQYTLPSCEVTCPDPDTPPAGYRKAGTEFGVWECAAGYSGTAEKSCHTSSYEDGCVTSTVLSGCLLIVPCKAPDPRTQPPCFYDTSLCHSVPAGSSCTISCLAPYSGSEGRGSCRVNNTDPHRPLAYEWPVCSLDPCPDPDPIPPGYVKTTGGNLSWRCADDHVGIPAVSCDATLPDATAGIVNCSVATILTGCIGKVPCVPLPLDTCMLDSSNCSAGIPAGDSCDIHCKYPYTGTSGEASCPSVNSDPFFLPTLAPPTCIVDCSQLESISVVGFRRKANDTGWECDDGFGGTVREDCYLEFDKDPCGSPQLLLSGCFPLADCLAPMVDLCQFNVSDCQQVMRGSSCSVSCISPYSGSSTVATCPMMNTDALQGLELVLPACSFPVCPDPAVLPLGFVQHENGTYGCDRDYIGTVDRSCTSLAFSGTSLGNTAEGPACYPEAVFSGCKVVAEIVPCQPPVVDPCLHDASSCSGSSLAPGGSCEIGCLSPFYQGSPVQASCPLDNINTTGGLVWTPPVCSLWCPEPTLEEEPAYGRNPEGGSSQDSSGWICNPGYAGTAEVTCQLLPPARGQQCGVARLIMSGCSRLEPCVPLQAFAMDFQVRLPALPPARGEWLEEAGEGFEIDVSGCAALGPGQACLIGCRPPFVGDVVEALCPVGNTDRFQAPIPHKTPLCELRCPDPQMAPPGYQLIKTARQPTVGAAGKGGEWQCTSDFTGLPLKHCNATAACNETSAEQLDESGDCANAIELSIELTGCVKRQPCQAPILDACSIESFDCPANLLDPGSSCTVLCRFPFVGDPTIARCPHENVLFGQGLDWTPPDCVLPECYDPVPEGYQHGAAGWECAEGYFGSAVRSCTTDVNCEREVALSGCTKLQPCSLPRSRDRCRYDFTSCLSAVDGQSCEVRCLEPFYTASSSQVGLALCPAGNVDPEQELQVLSLPNCVPECTAVPPPGYVGSLQTGWRCGEGYLGTPTVSCTVTEVGASCVADFQASGCLPIQPCIPKAAEIPCMYDMDDCREVSAGSTCEIHCKHPFRGSSATGSCPAGNTDPTRMVDADLPECFVKAPCPDPTNGIPEEYRYTGNILEPVECSAGFAGPAIRECTAKLLPNSTDTCFVEGSFTGCAKIVPCLSPEIASNDCELNTTCGPMLDAGDSCDTACNRPLEGQMTVARCPADNTDPTMRAIWTRPICTCPDPAVVPPGFAPALGAWTCLAGYVGQAAKLCECRAEEPLLRGCYSPVICGAAGFSDTDTRRGFVGGRIEFGPSTLDGRTDEDGVLSYEVFWADDCGIPLRDFPAILTVPPRTSGGPSSLWPDGCCKTDVYSLTIPATELPAEARQLLILVLTSSGPAPDGLVIPLEDSNFEDTVTVPPKAVEALSATRDTPTVLNPIFQRTFKSAQPKA</sequence>
<keyword evidence="3" id="KW-1185">Reference proteome</keyword>
<feature type="chain" id="PRO_5012525545" evidence="1">
    <location>
        <begin position="27"/>
        <end position="3760"/>
    </location>
</feature>
<evidence type="ECO:0000256" key="1">
    <source>
        <dbReference type="SAM" id="SignalP"/>
    </source>
</evidence>
<dbReference type="EMBL" id="LSRX01000499">
    <property type="protein sequence ID" value="OLP95558.1"/>
    <property type="molecule type" value="Genomic_DNA"/>
</dbReference>
<evidence type="ECO:0000313" key="3">
    <source>
        <dbReference type="Proteomes" id="UP000186817"/>
    </source>
</evidence>
<organism evidence="2 3">
    <name type="scientific">Symbiodinium microadriaticum</name>
    <name type="common">Dinoflagellate</name>
    <name type="synonym">Zooxanthella microadriatica</name>
    <dbReference type="NCBI Taxonomy" id="2951"/>
    <lineage>
        <taxon>Eukaryota</taxon>
        <taxon>Sar</taxon>
        <taxon>Alveolata</taxon>
        <taxon>Dinophyceae</taxon>
        <taxon>Suessiales</taxon>
        <taxon>Symbiodiniaceae</taxon>
        <taxon>Symbiodinium</taxon>
    </lineage>
</organism>
<reference evidence="2 3" key="1">
    <citation type="submission" date="2016-02" db="EMBL/GenBank/DDBJ databases">
        <title>Genome analysis of coral dinoflagellate symbionts highlights evolutionary adaptations to a symbiotic lifestyle.</title>
        <authorList>
            <person name="Aranda M."/>
            <person name="Li Y."/>
            <person name="Liew Y.J."/>
            <person name="Baumgarten S."/>
            <person name="Simakov O."/>
            <person name="Wilson M."/>
            <person name="Piel J."/>
            <person name="Ashoor H."/>
            <person name="Bougouffa S."/>
            <person name="Bajic V.B."/>
            <person name="Ryu T."/>
            <person name="Ravasi T."/>
            <person name="Bayer T."/>
            <person name="Micklem G."/>
            <person name="Kim H."/>
            <person name="Bhak J."/>
            <person name="Lajeunesse T.C."/>
            <person name="Voolstra C.R."/>
        </authorList>
    </citation>
    <scope>NUCLEOTIDE SEQUENCE [LARGE SCALE GENOMIC DNA]</scope>
    <source>
        <strain evidence="2 3">CCMP2467</strain>
    </source>
</reference>
<keyword evidence="1" id="KW-0732">Signal</keyword>
<name>A0A1Q9DK70_SYMMI</name>
<gene>
    <name evidence="2" type="ORF">AK812_SmicGene22297</name>
</gene>